<accession>A0A4Y7M4N4</accession>
<dbReference type="Pfam" id="PF04969">
    <property type="entry name" value="CS"/>
    <property type="match status" value="1"/>
</dbReference>
<comment type="subcellular location">
    <subcellularLocation>
        <location evidence="2">Cytoplasm</location>
    </subcellularLocation>
    <subcellularLocation>
        <location evidence="1">Nucleus</location>
    </subcellularLocation>
</comment>
<dbReference type="AlphaFoldDB" id="A0A4Y7M4N4"/>
<reference evidence="7" key="1">
    <citation type="submission" date="2018-08" db="EMBL/GenBank/DDBJ databases">
        <authorList>
            <person name="Cornetti L."/>
        </authorList>
    </citation>
    <scope>NUCLEOTIDE SEQUENCE</scope>
    <source>
        <strain evidence="7">FI-G-95-1_INB4-1</strain>
    </source>
</reference>
<dbReference type="CDD" id="cd06467">
    <property type="entry name" value="p23_NUDC_like"/>
    <property type="match status" value="1"/>
</dbReference>
<evidence type="ECO:0000313" key="7">
    <source>
        <dbReference type="EMBL" id="SVE76478.1"/>
    </source>
</evidence>
<gene>
    <name evidence="7" type="primary">EOG090X08S2</name>
</gene>
<dbReference type="InterPro" id="IPR008978">
    <property type="entry name" value="HSP20-like_chaperone"/>
</dbReference>
<dbReference type="PANTHER" id="PTHR21664:SF1">
    <property type="entry name" value="NUDC DOMAIN-CONTAINING PROTEIN 1"/>
    <property type="match status" value="1"/>
</dbReference>
<evidence type="ECO:0000256" key="1">
    <source>
        <dbReference type="ARBA" id="ARBA00004123"/>
    </source>
</evidence>
<dbReference type="SUPFAM" id="SSF49764">
    <property type="entry name" value="HSP20-like chaperones"/>
    <property type="match status" value="1"/>
</dbReference>
<protein>
    <recommendedName>
        <fullName evidence="3">NudC domain-containing protein 1</fullName>
    </recommendedName>
</protein>
<keyword evidence="5" id="KW-0539">Nucleus</keyword>
<organism evidence="7">
    <name type="scientific">Daphnia longispina</name>
    <dbReference type="NCBI Taxonomy" id="42846"/>
    <lineage>
        <taxon>Eukaryota</taxon>
        <taxon>Metazoa</taxon>
        <taxon>Ecdysozoa</taxon>
        <taxon>Arthropoda</taxon>
        <taxon>Crustacea</taxon>
        <taxon>Branchiopoda</taxon>
        <taxon>Diplostraca</taxon>
        <taxon>Cladocera</taxon>
        <taxon>Anomopoda</taxon>
        <taxon>Daphniidae</taxon>
        <taxon>Daphnia</taxon>
    </lineage>
</organism>
<evidence type="ECO:0000256" key="4">
    <source>
        <dbReference type="ARBA" id="ARBA00022490"/>
    </source>
</evidence>
<sequence>MIYDQIMNISLTLIVNRRIHIPAEQMAKIFELRPKKDLLDPTFEGYKLSLDSLPVYKHEVPVVVEHLKPSDEQLSYQHVKTFGLHNHLIDDPWSDENAFFISKDLQIFKTNLHSLASQNPEFKSVWQIPRGFEIRDGWFNASLSFPSSELAVATDGGGVLHIIDTNIRTSANSHIWEVHIFHLVFVTLLKDLWFIHLFLKVKLSNEILGSREPFKIIHSNLNTEETNQSETLSVLVLKVESIDKVESQIALSTFGCSEKETPFINCLEWVEYEHKDGNWAFKQLKRLAIPHGLDYASVLSPGKSICLIAREPFGIIFDSNRNIAAPLPSSQMVEGMEDEAENKVAYTWAETPDEVTIWMIFVKQTSKHDLVIKIESQALKIVYKNQTCLTGELAHSISVATSSWTLSDGKLEIILSKNDKSVNWSHLILNDLRGRKVIDAETAAVSETTFDATKDMQWGNVGRPSIFSSEQLEECDDDMMDETYIFRFDGETNKFTHKAILSGQLLFFTQCAPELAPAFCLRHDVDGLIWQPMGDGLEQPWKCLHTAALQALGYIQASKEQRKFTVAPPNMTYAALCDAFTHVYIYRQPHCSSTGVEMVHRPTGRKVGNIARQQVLNIDSSEECLGAMATNTFLLILTSSSLFSIRVNSD</sequence>
<dbReference type="PANTHER" id="PTHR21664">
    <property type="entry name" value="CHRONIC MYELOGENOUS LEUKEMIA TUMOR ANTIGEN 66"/>
    <property type="match status" value="1"/>
</dbReference>
<dbReference type="PROSITE" id="PS51203">
    <property type="entry name" value="CS"/>
    <property type="match status" value="1"/>
</dbReference>
<name>A0A4Y7M4N4_9CRUS</name>
<dbReference type="InterPro" id="IPR037895">
    <property type="entry name" value="NUDCD1"/>
</dbReference>
<dbReference type="EMBL" id="LR006859">
    <property type="protein sequence ID" value="SVE76478.1"/>
    <property type="molecule type" value="mRNA"/>
</dbReference>
<dbReference type="GO" id="GO:0005737">
    <property type="term" value="C:cytoplasm"/>
    <property type="evidence" value="ECO:0007669"/>
    <property type="project" value="UniProtKB-SubCell"/>
</dbReference>
<evidence type="ECO:0000256" key="3">
    <source>
        <dbReference type="ARBA" id="ARBA00018915"/>
    </source>
</evidence>
<dbReference type="Gene3D" id="2.60.40.790">
    <property type="match status" value="1"/>
</dbReference>
<evidence type="ECO:0000259" key="6">
    <source>
        <dbReference type="PROSITE" id="PS51203"/>
    </source>
</evidence>
<evidence type="ECO:0000256" key="5">
    <source>
        <dbReference type="ARBA" id="ARBA00023242"/>
    </source>
</evidence>
<feature type="domain" description="CS" evidence="6">
    <location>
        <begin position="341"/>
        <end position="428"/>
    </location>
</feature>
<evidence type="ECO:0000256" key="2">
    <source>
        <dbReference type="ARBA" id="ARBA00004496"/>
    </source>
</evidence>
<dbReference type="InterPro" id="IPR007052">
    <property type="entry name" value="CS_dom"/>
</dbReference>
<keyword evidence="4" id="KW-0963">Cytoplasm</keyword>
<dbReference type="GO" id="GO:0005634">
    <property type="term" value="C:nucleus"/>
    <property type="evidence" value="ECO:0007669"/>
    <property type="project" value="UniProtKB-SubCell"/>
</dbReference>
<proteinExistence type="evidence at transcript level"/>